<dbReference type="AlphaFoldDB" id="A0A819AER1"/>
<protein>
    <submittedName>
        <fullName evidence="2">Uncharacterized protein</fullName>
    </submittedName>
</protein>
<sequence length="662" mass="73741">MVFIYFIILYFVSVPIIDGNHFLGGTITWRPLNITATGTPVAIVIIQTYLWAYPLVPCTQASIANNSYVHSYAGLAAEVLECIYRCGSGAIGYPNISVIPRCTDFSVAAGITIGQRLDIVYLKINDDFAAAFKDYSWRPLATDPNAGWSISTRIIVKPRSDTGLFNSAPVATVMSPINIPFNKTISITIPIGDADGDILRCRWSTKSNGINECFDVCPPNSLPPNTFIYPNCTIIIMGKNISDWYAIAVMVEDFINSSSTTPLSSTPVQFLVYVIPTSSCPTLPEIIGLPVEQSCMSLRIGQTFTSQLIARNNCGTNVTIVDISTLSFAGMIASNIIKLNSTIYYKTLSWTPTTAQLGYQVMCAMAFDSENTQSAQYCIKFYVSENELCTCPGEVYNKITSTRIHKNNSVSWILIGTLIGLILLAALVLCCCLYFHNLCLFGARGYVYKREQTIGLYHIERCIDADCHWFNGVKSSDAFSSPNTSHSDRTDLTQSTKNCINPKISSNTIVNRAFINQSMVGISISRIKLNKENSKEGNGTIKSPNRKPEIETNYVLSDQLNICRVSHMKTSKASNYEERRHTRNQNDSHTYPILSSMIKQFPMNNSHSSNKQETVYFNNFNRIKSISEARKVQKTYIQSNKISPTHHSITRRGYHSYPITEI</sequence>
<gene>
    <name evidence="2" type="ORF">OXD698_LOCUS17325</name>
</gene>
<organism evidence="2 3">
    <name type="scientific">Adineta steineri</name>
    <dbReference type="NCBI Taxonomy" id="433720"/>
    <lineage>
        <taxon>Eukaryota</taxon>
        <taxon>Metazoa</taxon>
        <taxon>Spiralia</taxon>
        <taxon>Gnathifera</taxon>
        <taxon>Rotifera</taxon>
        <taxon>Eurotatoria</taxon>
        <taxon>Bdelloidea</taxon>
        <taxon>Adinetida</taxon>
        <taxon>Adinetidae</taxon>
        <taxon>Adineta</taxon>
    </lineage>
</organism>
<feature type="transmembrane region" description="Helical" evidence="1">
    <location>
        <begin position="410"/>
        <end position="435"/>
    </location>
</feature>
<comment type="caution">
    <text evidence="2">The sequence shown here is derived from an EMBL/GenBank/DDBJ whole genome shotgun (WGS) entry which is preliminary data.</text>
</comment>
<dbReference type="Proteomes" id="UP000663844">
    <property type="component" value="Unassembled WGS sequence"/>
</dbReference>
<proteinExistence type="predicted"/>
<evidence type="ECO:0000313" key="3">
    <source>
        <dbReference type="Proteomes" id="UP000663844"/>
    </source>
</evidence>
<accession>A0A819AER1</accession>
<dbReference type="EMBL" id="CAJOAZ010001225">
    <property type="protein sequence ID" value="CAF3784555.1"/>
    <property type="molecule type" value="Genomic_DNA"/>
</dbReference>
<keyword evidence="1" id="KW-0472">Membrane</keyword>
<evidence type="ECO:0000256" key="1">
    <source>
        <dbReference type="SAM" id="Phobius"/>
    </source>
</evidence>
<keyword evidence="1" id="KW-0812">Transmembrane</keyword>
<reference evidence="2" key="1">
    <citation type="submission" date="2021-02" db="EMBL/GenBank/DDBJ databases">
        <authorList>
            <person name="Nowell W R."/>
        </authorList>
    </citation>
    <scope>NUCLEOTIDE SEQUENCE</scope>
</reference>
<keyword evidence="1" id="KW-1133">Transmembrane helix</keyword>
<name>A0A819AER1_9BILA</name>
<evidence type="ECO:0000313" key="2">
    <source>
        <dbReference type="EMBL" id="CAF3784555.1"/>
    </source>
</evidence>